<dbReference type="PANTHER" id="PTHR24421">
    <property type="entry name" value="NITRATE/NITRITE SENSOR PROTEIN NARX-RELATED"/>
    <property type="match status" value="1"/>
</dbReference>
<name>A0ABV0IJC2_9MICC</name>
<sequence>MNPLRRIDTWFRTHPVISDVLVACLLLLTFSSLSVGAAAPLYPEAAGTEGWMLLAFTISVAQLAPWAIRRFRPVLAAGITVFFCLVQLLIGPDLLPSIIIVPMMVHNLAVNGPRWASFAGLGTALAGAVLNGAKIAYAPPSFLDPGADLISNNNAAMSGDVTQQAVIAVSFAVGAASIVLAAWAFGDLARTRRLAMEQLRDRARQLEVEAAQERELAAADERNHIAREMHDIVAHSLQVIITQADGGRYAGAQDPQVAVNTLGTVSETGRKALGEMRRLLGVLRGPEATEFHPQPGLVDLEDLVETIRLTGLDVDFAVEGEARRALPTGGELAAYRAVQESLTNTVRHGGPNATATVRLRWTGRGLEIEVQDNGRGAAASEATAGSRQGLVGLRERIGLFGGSVRSGPRQGGGFAVHATVPYQEI</sequence>
<feature type="domain" description="Histidine kinase/HSP90-like ATPase" evidence="11">
    <location>
        <begin position="329"/>
        <end position="424"/>
    </location>
</feature>
<dbReference type="GO" id="GO:0016301">
    <property type="term" value="F:kinase activity"/>
    <property type="evidence" value="ECO:0007669"/>
    <property type="project" value="UniProtKB-KW"/>
</dbReference>
<feature type="coiled-coil region" evidence="9">
    <location>
        <begin position="189"/>
        <end position="223"/>
    </location>
</feature>
<keyword evidence="10" id="KW-0812">Transmembrane</keyword>
<comment type="caution">
    <text evidence="12">The sequence shown here is derived from an EMBL/GenBank/DDBJ whole genome shotgun (WGS) entry which is preliminary data.</text>
</comment>
<organism evidence="12 13">
    <name type="scientific">Citricoccus nitrophenolicus</name>
    <dbReference type="NCBI Taxonomy" id="863575"/>
    <lineage>
        <taxon>Bacteria</taxon>
        <taxon>Bacillati</taxon>
        <taxon>Actinomycetota</taxon>
        <taxon>Actinomycetes</taxon>
        <taxon>Micrococcales</taxon>
        <taxon>Micrococcaceae</taxon>
        <taxon>Citricoccus</taxon>
    </lineage>
</organism>
<dbReference type="EC" id="2.7.13.3" evidence="2"/>
<evidence type="ECO:0000256" key="9">
    <source>
        <dbReference type="SAM" id="Coils"/>
    </source>
</evidence>
<evidence type="ECO:0000256" key="1">
    <source>
        <dbReference type="ARBA" id="ARBA00000085"/>
    </source>
</evidence>
<evidence type="ECO:0000256" key="8">
    <source>
        <dbReference type="ARBA" id="ARBA00023012"/>
    </source>
</evidence>
<evidence type="ECO:0000256" key="10">
    <source>
        <dbReference type="SAM" id="Phobius"/>
    </source>
</evidence>
<dbReference type="InterPro" id="IPR036890">
    <property type="entry name" value="HATPase_C_sf"/>
</dbReference>
<proteinExistence type="predicted"/>
<dbReference type="SUPFAM" id="SSF55874">
    <property type="entry name" value="ATPase domain of HSP90 chaperone/DNA topoisomerase II/histidine kinase"/>
    <property type="match status" value="1"/>
</dbReference>
<evidence type="ECO:0000256" key="3">
    <source>
        <dbReference type="ARBA" id="ARBA00022553"/>
    </source>
</evidence>
<dbReference type="Gene3D" id="1.20.5.1930">
    <property type="match status" value="1"/>
</dbReference>
<keyword evidence="6 12" id="KW-0418">Kinase</keyword>
<dbReference type="Pfam" id="PF07730">
    <property type="entry name" value="HisKA_3"/>
    <property type="match status" value="1"/>
</dbReference>
<keyword evidence="4" id="KW-0808">Transferase</keyword>
<dbReference type="EMBL" id="JBDXMX010000004">
    <property type="protein sequence ID" value="MEO9248268.1"/>
    <property type="molecule type" value="Genomic_DNA"/>
</dbReference>
<dbReference type="Pfam" id="PF02518">
    <property type="entry name" value="HATPase_c"/>
    <property type="match status" value="1"/>
</dbReference>
<dbReference type="InterPro" id="IPR011712">
    <property type="entry name" value="Sig_transdc_His_kin_sub3_dim/P"/>
</dbReference>
<dbReference type="InterPro" id="IPR055558">
    <property type="entry name" value="DUF7134"/>
</dbReference>
<evidence type="ECO:0000313" key="12">
    <source>
        <dbReference type="EMBL" id="MEO9248268.1"/>
    </source>
</evidence>
<dbReference type="CDD" id="cd16917">
    <property type="entry name" value="HATPase_UhpB-NarQ-NarX-like"/>
    <property type="match status" value="1"/>
</dbReference>
<keyword evidence="13" id="KW-1185">Reference proteome</keyword>
<reference evidence="12 13" key="1">
    <citation type="submission" date="2024-05" db="EMBL/GenBank/DDBJ databases">
        <authorList>
            <person name="Yi C."/>
        </authorList>
    </citation>
    <scope>NUCLEOTIDE SEQUENCE [LARGE SCALE GENOMIC DNA]</scope>
    <source>
        <strain evidence="12 13">XS13</strain>
    </source>
</reference>
<evidence type="ECO:0000256" key="6">
    <source>
        <dbReference type="ARBA" id="ARBA00022777"/>
    </source>
</evidence>
<dbReference type="Proteomes" id="UP001484097">
    <property type="component" value="Unassembled WGS sequence"/>
</dbReference>
<keyword evidence="5" id="KW-0547">Nucleotide-binding</keyword>
<dbReference type="PANTHER" id="PTHR24421:SF10">
    <property type="entry name" value="NITRATE_NITRITE SENSOR PROTEIN NARQ"/>
    <property type="match status" value="1"/>
</dbReference>
<dbReference type="InterPro" id="IPR003594">
    <property type="entry name" value="HATPase_dom"/>
</dbReference>
<keyword evidence="3" id="KW-0597">Phosphoprotein</keyword>
<feature type="transmembrane region" description="Helical" evidence="10">
    <location>
        <begin position="20"/>
        <end position="39"/>
    </location>
</feature>
<feature type="transmembrane region" description="Helical" evidence="10">
    <location>
        <begin position="165"/>
        <end position="186"/>
    </location>
</feature>
<protein>
    <recommendedName>
        <fullName evidence="2">histidine kinase</fullName>
        <ecNumber evidence="2">2.7.13.3</ecNumber>
    </recommendedName>
</protein>
<evidence type="ECO:0000256" key="2">
    <source>
        <dbReference type="ARBA" id="ARBA00012438"/>
    </source>
</evidence>
<keyword evidence="10" id="KW-1133">Transmembrane helix</keyword>
<keyword evidence="7" id="KW-0067">ATP-binding</keyword>
<evidence type="ECO:0000256" key="4">
    <source>
        <dbReference type="ARBA" id="ARBA00022679"/>
    </source>
</evidence>
<feature type="transmembrane region" description="Helical" evidence="10">
    <location>
        <begin position="51"/>
        <end position="68"/>
    </location>
</feature>
<evidence type="ECO:0000256" key="7">
    <source>
        <dbReference type="ARBA" id="ARBA00022840"/>
    </source>
</evidence>
<dbReference type="SMART" id="SM00387">
    <property type="entry name" value="HATPase_c"/>
    <property type="match status" value="1"/>
</dbReference>
<evidence type="ECO:0000256" key="5">
    <source>
        <dbReference type="ARBA" id="ARBA00022741"/>
    </source>
</evidence>
<dbReference type="Pfam" id="PF23539">
    <property type="entry name" value="DUF7134"/>
    <property type="match status" value="1"/>
</dbReference>
<accession>A0ABV0IJC2</accession>
<dbReference type="RefSeq" id="WP_347920877.1">
    <property type="nucleotide sequence ID" value="NZ_JBDXMX010000004.1"/>
</dbReference>
<comment type="catalytic activity">
    <reaction evidence="1">
        <text>ATP + protein L-histidine = ADP + protein N-phospho-L-histidine.</text>
        <dbReference type="EC" id="2.7.13.3"/>
    </reaction>
</comment>
<evidence type="ECO:0000259" key="11">
    <source>
        <dbReference type="SMART" id="SM00387"/>
    </source>
</evidence>
<evidence type="ECO:0000313" key="13">
    <source>
        <dbReference type="Proteomes" id="UP001484097"/>
    </source>
</evidence>
<keyword evidence="9" id="KW-0175">Coiled coil</keyword>
<keyword evidence="8" id="KW-0902">Two-component regulatory system</keyword>
<dbReference type="InterPro" id="IPR050482">
    <property type="entry name" value="Sensor_HK_TwoCompSys"/>
</dbReference>
<dbReference type="Gene3D" id="3.30.565.10">
    <property type="entry name" value="Histidine kinase-like ATPase, C-terminal domain"/>
    <property type="match status" value="1"/>
</dbReference>
<feature type="transmembrane region" description="Helical" evidence="10">
    <location>
        <begin position="74"/>
        <end position="95"/>
    </location>
</feature>
<gene>
    <name evidence="12" type="ORF">ABDK96_11285</name>
</gene>
<keyword evidence="10" id="KW-0472">Membrane</keyword>